<protein>
    <submittedName>
        <fullName evidence="1">Uncharacterized protein</fullName>
    </submittedName>
</protein>
<reference evidence="1" key="1">
    <citation type="submission" date="2014-11" db="EMBL/GenBank/DDBJ databases">
        <authorList>
            <person name="Amaro Gonzalez C."/>
        </authorList>
    </citation>
    <scope>NUCLEOTIDE SEQUENCE</scope>
</reference>
<name>A0A0E9QDC0_ANGAN</name>
<sequence length="27" mass="3236">MNVLHLNTQICPACWTLRNRLNRNLLQ</sequence>
<dbReference type="EMBL" id="GBXM01094262">
    <property type="protein sequence ID" value="JAH14315.1"/>
    <property type="molecule type" value="Transcribed_RNA"/>
</dbReference>
<proteinExistence type="predicted"/>
<reference evidence="1" key="2">
    <citation type="journal article" date="2015" name="Fish Shellfish Immunol.">
        <title>Early steps in the European eel (Anguilla anguilla)-Vibrio vulnificus interaction in the gills: Role of the RtxA13 toxin.</title>
        <authorList>
            <person name="Callol A."/>
            <person name="Pajuelo D."/>
            <person name="Ebbesson L."/>
            <person name="Teles M."/>
            <person name="MacKenzie S."/>
            <person name="Amaro C."/>
        </authorList>
    </citation>
    <scope>NUCLEOTIDE SEQUENCE</scope>
</reference>
<organism evidence="1">
    <name type="scientific">Anguilla anguilla</name>
    <name type="common">European freshwater eel</name>
    <name type="synonym">Muraena anguilla</name>
    <dbReference type="NCBI Taxonomy" id="7936"/>
    <lineage>
        <taxon>Eukaryota</taxon>
        <taxon>Metazoa</taxon>
        <taxon>Chordata</taxon>
        <taxon>Craniata</taxon>
        <taxon>Vertebrata</taxon>
        <taxon>Euteleostomi</taxon>
        <taxon>Actinopterygii</taxon>
        <taxon>Neopterygii</taxon>
        <taxon>Teleostei</taxon>
        <taxon>Anguilliformes</taxon>
        <taxon>Anguillidae</taxon>
        <taxon>Anguilla</taxon>
    </lineage>
</organism>
<accession>A0A0E9QDC0</accession>
<dbReference type="AlphaFoldDB" id="A0A0E9QDC0"/>
<evidence type="ECO:0000313" key="1">
    <source>
        <dbReference type="EMBL" id="JAH14315.1"/>
    </source>
</evidence>